<feature type="binding site" evidence="7">
    <location>
        <position position="178"/>
    </location>
    <ligand>
        <name>Zn(2+)</name>
        <dbReference type="ChEBI" id="CHEBI:29105"/>
        <label>2</label>
    </ligand>
</feature>
<keyword evidence="5 7" id="KW-0862">Zinc</keyword>
<keyword evidence="4 7" id="KW-0378">Hydrolase</keyword>
<dbReference type="InterPro" id="IPR013022">
    <property type="entry name" value="Xyl_isomerase-like_TIM-brl"/>
</dbReference>
<dbReference type="CDD" id="cd00019">
    <property type="entry name" value="AP2Ec"/>
    <property type="match status" value="1"/>
</dbReference>
<dbReference type="InterPro" id="IPR018246">
    <property type="entry name" value="AP_endonuc_F2_Zn_BS"/>
</dbReference>
<name>A0A4R6IH01_9MOLU</name>
<comment type="caution">
    <text evidence="9">The sequence shown here is derived from an EMBL/GenBank/DDBJ whole genome shotgun (WGS) entry which is preliminary data.</text>
</comment>
<comment type="catalytic activity">
    <reaction evidence="7">
        <text>Endonucleolytic cleavage to 5'-phosphooligonucleotide end-products.</text>
        <dbReference type="EC" id="3.1.21.2"/>
    </reaction>
</comment>
<dbReference type="Gene3D" id="3.20.20.150">
    <property type="entry name" value="Divalent-metal-dependent TIM barrel enzymes"/>
    <property type="match status" value="1"/>
</dbReference>
<dbReference type="PANTHER" id="PTHR21445">
    <property type="entry name" value="ENDONUCLEASE IV ENDODEOXYRIBONUCLEASE IV"/>
    <property type="match status" value="1"/>
</dbReference>
<feature type="binding site" evidence="7">
    <location>
        <position position="212"/>
    </location>
    <ligand>
        <name>Zn(2+)</name>
        <dbReference type="ChEBI" id="CHEBI:29105"/>
        <label>2</label>
    </ligand>
</feature>
<feature type="domain" description="Xylose isomerase-like TIM barrel" evidence="8">
    <location>
        <begin position="30"/>
        <end position="276"/>
    </location>
</feature>
<keyword evidence="2 7" id="KW-0479">Metal-binding</keyword>
<evidence type="ECO:0000256" key="1">
    <source>
        <dbReference type="ARBA" id="ARBA00005340"/>
    </source>
</evidence>
<protein>
    <recommendedName>
        <fullName evidence="7">Probable endonuclease 4</fullName>
        <ecNumber evidence="7">3.1.21.2</ecNumber>
    </recommendedName>
    <alternativeName>
        <fullName evidence="7">Endodeoxyribonuclease IV</fullName>
    </alternativeName>
    <alternativeName>
        <fullName evidence="7">Endonuclease IV</fullName>
    </alternativeName>
</protein>
<feature type="binding site" evidence="7">
    <location>
        <position position="225"/>
    </location>
    <ligand>
        <name>Zn(2+)</name>
        <dbReference type="ChEBI" id="CHEBI:29105"/>
        <label>3</label>
    </ligand>
</feature>
<dbReference type="NCBIfam" id="TIGR00587">
    <property type="entry name" value="nfo"/>
    <property type="match status" value="1"/>
</dbReference>
<comment type="function">
    <text evidence="7">Endonuclease IV plays a role in DNA repair. It cleaves phosphodiester bonds at apurinic or apyrimidinic (AP) sites, generating a 3'-hydroxyl group and a 5'-terminal sugar phosphate.</text>
</comment>
<comment type="similarity">
    <text evidence="1 7">Belongs to the AP endonuclease 2 family.</text>
</comment>
<dbReference type="EC" id="3.1.21.2" evidence="7"/>
<dbReference type="RefSeq" id="WP_094254321.1">
    <property type="nucleotide sequence ID" value="NZ_NNCE01000001.1"/>
</dbReference>
<dbReference type="GO" id="GO:0003906">
    <property type="term" value="F:DNA-(apurinic or apyrimidinic site) endonuclease activity"/>
    <property type="evidence" value="ECO:0007669"/>
    <property type="project" value="TreeGrafter"/>
</dbReference>
<evidence type="ECO:0000313" key="9">
    <source>
        <dbReference type="EMBL" id="TDO21166.1"/>
    </source>
</evidence>
<evidence type="ECO:0000256" key="3">
    <source>
        <dbReference type="ARBA" id="ARBA00022763"/>
    </source>
</evidence>
<dbReference type="OrthoDB" id="9805666at2"/>
<evidence type="ECO:0000256" key="4">
    <source>
        <dbReference type="ARBA" id="ARBA00022801"/>
    </source>
</evidence>
<evidence type="ECO:0000256" key="5">
    <source>
        <dbReference type="ARBA" id="ARBA00022833"/>
    </source>
</evidence>
<reference evidence="9 10" key="1">
    <citation type="submission" date="2019-03" db="EMBL/GenBank/DDBJ databases">
        <title>Genomic Encyclopedia of Archaeal and Bacterial Type Strains, Phase II (KMG-II): from individual species to whole genera.</title>
        <authorList>
            <person name="Goeker M."/>
        </authorList>
    </citation>
    <scope>NUCLEOTIDE SEQUENCE [LARGE SCALE GENOMIC DNA]</scope>
    <source>
        <strain evidence="9 10">ATCC 700618</strain>
    </source>
</reference>
<proteinExistence type="inferred from homology"/>
<dbReference type="AlphaFoldDB" id="A0A4R6IH01"/>
<dbReference type="PANTHER" id="PTHR21445:SF0">
    <property type="entry name" value="APURINIC-APYRIMIDINIC ENDONUCLEASE"/>
    <property type="match status" value="1"/>
</dbReference>
<dbReference type="Proteomes" id="UP000295518">
    <property type="component" value="Unassembled WGS sequence"/>
</dbReference>
<feature type="binding site" evidence="7">
    <location>
        <position position="227"/>
    </location>
    <ligand>
        <name>Zn(2+)</name>
        <dbReference type="ChEBI" id="CHEBI:29105"/>
        <label>3</label>
    </ligand>
</feature>
<feature type="binding site" evidence="7">
    <location>
        <position position="108"/>
    </location>
    <ligand>
        <name>Zn(2+)</name>
        <dbReference type="ChEBI" id="CHEBI:29105"/>
        <label>1</label>
    </ligand>
</feature>
<gene>
    <name evidence="7" type="primary">nfo</name>
    <name evidence="9" type="ORF">EI74_0197</name>
</gene>
<keyword evidence="7" id="KW-0540">Nuclease</keyword>
<dbReference type="HAMAP" id="MF_00152">
    <property type="entry name" value="Nfo"/>
    <property type="match status" value="1"/>
</dbReference>
<dbReference type="PROSITE" id="PS00730">
    <property type="entry name" value="AP_NUCLEASE_F2_2"/>
    <property type="match status" value="1"/>
</dbReference>
<dbReference type="GO" id="GO:0008081">
    <property type="term" value="F:phosphoric diester hydrolase activity"/>
    <property type="evidence" value="ECO:0007669"/>
    <property type="project" value="TreeGrafter"/>
</dbReference>
<dbReference type="Pfam" id="PF01261">
    <property type="entry name" value="AP_endonuc_2"/>
    <property type="match status" value="1"/>
</dbReference>
<accession>A0A4R6IH01</accession>
<dbReference type="SMART" id="SM00518">
    <property type="entry name" value="AP2Ec"/>
    <property type="match status" value="1"/>
</dbReference>
<feature type="binding site" evidence="7">
    <location>
        <position position="145"/>
    </location>
    <ligand>
        <name>Zn(2+)</name>
        <dbReference type="ChEBI" id="CHEBI:29105"/>
        <label>2</label>
    </ligand>
</feature>
<feature type="binding site" evidence="7">
    <location>
        <position position="181"/>
    </location>
    <ligand>
        <name>Zn(2+)</name>
        <dbReference type="ChEBI" id="CHEBI:29105"/>
        <label>3</label>
    </ligand>
</feature>
<evidence type="ECO:0000256" key="2">
    <source>
        <dbReference type="ARBA" id="ARBA00022723"/>
    </source>
</evidence>
<keyword evidence="6 7" id="KW-0234">DNA repair</keyword>
<dbReference type="PROSITE" id="PS00731">
    <property type="entry name" value="AP_NUCLEASE_F2_3"/>
    <property type="match status" value="1"/>
</dbReference>
<evidence type="ECO:0000259" key="8">
    <source>
        <dbReference type="Pfam" id="PF01261"/>
    </source>
</evidence>
<dbReference type="FunFam" id="3.20.20.150:FF:000001">
    <property type="entry name" value="Probable endonuclease 4"/>
    <property type="match status" value="1"/>
</dbReference>
<dbReference type="GO" id="GO:0006284">
    <property type="term" value="P:base-excision repair"/>
    <property type="evidence" value="ECO:0007669"/>
    <property type="project" value="TreeGrafter"/>
</dbReference>
<keyword evidence="10" id="KW-1185">Reference proteome</keyword>
<feature type="binding site" evidence="7">
    <location>
        <position position="257"/>
    </location>
    <ligand>
        <name>Zn(2+)</name>
        <dbReference type="ChEBI" id="CHEBI:29105"/>
        <label>2</label>
    </ligand>
</feature>
<keyword evidence="3 7" id="KW-0227">DNA damage</keyword>
<keyword evidence="7 9" id="KW-0255">Endonuclease</keyword>
<dbReference type="InterPro" id="IPR001719">
    <property type="entry name" value="AP_endonuc_2"/>
</dbReference>
<dbReference type="InterPro" id="IPR036237">
    <property type="entry name" value="Xyl_isomerase-like_sf"/>
</dbReference>
<dbReference type="NCBIfam" id="NF002196">
    <property type="entry name" value="PRK01060.1-1"/>
    <property type="match status" value="1"/>
</dbReference>
<feature type="binding site" evidence="7">
    <location>
        <position position="70"/>
    </location>
    <ligand>
        <name>Zn(2+)</name>
        <dbReference type="ChEBI" id="CHEBI:29105"/>
        <label>1</label>
    </ligand>
</feature>
<evidence type="ECO:0000256" key="7">
    <source>
        <dbReference type="HAMAP-Rule" id="MF_00152"/>
    </source>
</evidence>
<dbReference type="EMBL" id="SNWN01000009">
    <property type="protein sequence ID" value="TDO21166.1"/>
    <property type="molecule type" value="Genomic_DNA"/>
</dbReference>
<dbReference type="GO" id="GO:0008270">
    <property type="term" value="F:zinc ion binding"/>
    <property type="evidence" value="ECO:0007669"/>
    <property type="project" value="UniProtKB-UniRule"/>
</dbReference>
<sequence length="278" mass="31430">MIKLGSHVPFSAPGYLEKAIEISVNNKANCAMIYLGAPQNTKRVAIEKYNLEKYKQKYETIISLKDIIVHAPYIVNPSNPDKQEFAVEFLTQEIERMHKTGLEILVLHPGAFTNHSVDIAINTLISSLNQIFENTKYSNVSIALETMAGKGTEIGIKFEQLLRVIEAVKSPRLSICLDTCHLWDAGYNLKKYDEFKKELVAKDLLKHVSVIHLNDSKNDLGAAKDRHENIDKGFIGLETLAKFVHDKDFDNIPIVLETPIPENGPIYDKEIEMLRKAK</sequence>
<dbReference type="GO" id="GO:0003677">
    <property type="term" value="F:DNA binding"/>
    <property type="evidence" value="ECO:0007669"/>
    <property type="project" value="InterPro"/>
</dbReference>
<dbReference type="SUPFAM" id="SSF51658">
    <property type="entry name" value="Xylose isomerase-like"/>
    <property type="match status" value="1"/>
</dbReference>
<feature type="binding site" evidence="7">
    <location>
        <position position="145"/>
    </location>
    <ligand>
        <name>Zn(2+)</name>
        <dbReference type="ChEBI" id="CHEBI:29105"/>
        <label>1</label>
    </ligand>
</feature>
<dbReference type="GO" id="GO:0008833">
    <property type="term" value="F:deoxyribonuclease IV (phage-T4-induced) activity"/>
    <property type="evidence" value="ECO:0007669"/>
    <property type="project" value="UniProtKB-UniRule"/>
</dbReference>
<organism evidence="9 10">
    <name type="scientific">Mycoplasma testudineum</name>
    <dbReference type="NCBI Taxonomy" id="244584"/>
    <lineage>
        <taxon>Bacteria</taxon>
        <taxon>Bacillati</taxon>
        <taxon>Mycoplasmatota</taxon>
        <taxon>Mollicutes</taxon>
        <taxon>Mycoplasmataceae</taxon>
        <taxon>Mycoplasma</taxon>
    </lineage>
</organism>
<evidence type="ECO:0000256" key="6">
    <source>
        <dbReference type="ARBA" id="ARBA00023204"/>
    </source>
</evidence>
<evidence type="ECO:0000313" key="10">
    <source>
        <dbReference type="Proteomes" id="UP000295518"/>
    </source>
</evidence>
<comment type="cofactor">
    <cofactor evidence="7">
        <name>Zn(2+)</name>
        <dbReference type="ChEBI" id="CHEBI:29105"/>
    </cofactor>
    <text evidence="7">Binds 3 Zn(2+) ions.</text>
</comment>
<dbReference type="PROSITE" id="PS51432">
    <property type="entry name" value="AP_NUCLEASE_F2_4"/>
    <property type="match status" value="1"/>
</dbReference>